<dbReference type="Gene3D" id="2.70.70.10">
    <property type="entry name" value="Glucose Permease (Domain IIA)"/>
    <property type="match status" value="1"/>
</dbReference>
<dbReference type="InterPro" id="IPR011055">
    <property type="entry name" value="Dup_hybrid_motif"/>
</dbReference>
<name>A0ABT1SMU3_9FIRM</name>
<evidence type="ECO:0000313" key="4">
    <source>
        <dbReference type="Proteomes" id="UP001524435"/>
    </source>
</evidence>
<evidence type="ECO:0000256" key="1">
    <source>
        <dbReference type="SAM" id="Phobius"/>
    </source>
</evidence>
<keyword evidence="4" id="KW-1185">Reference proteome</keyword>
<sequence length="178" mass="20327">MKQGQRIHRRIAKRRCGRNKPPAFYRFFYRFSMLIMIGLVAMLGYGISVKQGFVTGEDLLAVGTWFPFEKWFSLQDETVSAMPAYALLKDHYYSNGSNQAQAIGDGVVQSVEKQDQRYVILVKQDNGVIATYGTLESTAVKKDERIRRGDVLGTYQESLYLYFEKDGKEIDLTQAKQG</sequence>
<dbReference type="SUPFAM" id="SSF51261">
    <property type="entry name" value="Duplicated hybrid motif"/>
    <property type="match status" value="1"/>
</dbReference>
<dbReference type="RefSeq" id="WP_256198204.1">
    <property type="nucleotide sequence ID" value="NZ_CALVCM010000007.1"/>
</dbReference>
<dbReference type="Proteomes" id="UP001524435">
    <property type="component" value="Unassembled WGS sequence"/>
</dbReference>
<gene>
    <name evidence="3" type="ORF">NE663_08685</name>
</gene>
<organism evidence="3 4">
    <name type="scientific">Massilicoli timonensis</name>
    <dbReference type="NCBI Taxonomy" id="2015901"/>
    <lineage>
        <taxon>Bacteria</taxon>
        <taxon>Bacillati</taxon>
        <taxon>Bacillota</taxon>
        <taxon>Erysipelotrichia</taxon>
        <taxon>Erysipelotrichales</taxon>
        <taxon>Erysipelotrichaceae</taxon>
        <taxon>Massilicoli</taxon>
    </lineage>
</organism>
<feature type="transmembrane region" description="Helical" evidence="1">
    <location>
        <begin position="27"/>
        <end position="47"/>
    </location>
</feature>
<feature type="domain" description="M23ase beta-sheet core" evidence="2">
    <location>
        <begin position="98"/>
        <end position="158"/>
    </location>
</feature>
<reference evidence="3 4" key="1">
    <citation type="submission" date="2022-06" db="EMBL/GenBank/DDBJ databases">
        <title>Isolation of gut microbiota from human fecal samples.</title>
        <authorList>
            <person name="Pamer E.G."/>
            <person name="Barat B."/>
            <person name="Waligurski E."/>
            <person name="Medina S."/>
            <person name="Paddock L."/>
            <person name="Mostad J."/>
        </authorList>
    </citation>
    <scope>NUCLEOTIDE SEQUENCE [LARGE SCALE GENOMIC DNA]</scope>
    <source>
        <strain evidence="3 4">DFI.6.1</strain>
    </source>
</reference>
<comment type="caution">
    <text evidence="3">The sequence shown here is derived from an EMBL/GenBank/DDBJ whole genome shotgun (WGS) entry which is preliminary data.</text>
</comment>
<evidence type="ECO:0000313" key="3">
    <source>
        <dbReference type="EMBL" id="MCQ5122333.1"/>
    </source>
</evidence>
<protein>
    <submittedName>
        <fullName evidence="3">M23 family metallopeptidase</fullName>
    </submittedName>
</protein>
<dbReference type="EMBL" id="JANGCH010000013">
    <property type="protein sequence ID" value="MCQ5122333.1"/>
    <property type="molecule type" value="Genomic_DNA"/>
</dbReference>
<accession>A0ABT1SMU3</accession>
<dbReference type="Pfam" id="PF01551">
    <property type="entry name" value="Peptidase_M23"/>
    <property type="match status" value="1"/>
</dbReference>
<dbReference type="InterPro" id="IPR016047">
    <property type="entry name" value="M23ase_b-sheet_dom"/>
</dbReference>
<dbReference type="CDD" id="cd12797">
    <property type="entry name" value="M23_peptidase"/>
    <property type="match status" value="1"/>
</dbReference>
<keyword evidence="1" id="KW-0812">Transmembrane</keyword>
<keyword evidence="1" id="KW-1133">Transmembrane helix</keyword>
<evidence type="ECO:0000259" key="2">
    <source>
        <dbReference type="Pfam" id="PF01551"/>
    </source>
</evidence>
<proteinExistence type="predicted"/>
<keyword evidence="1" id="KW-0472">Membrane</keyword>